<dbReference type="PANTHER" id="PTHR16121">
    <property type="entry name" value="CAP-SPECIFIC MRNA (NUCLEOSIDE-2'-O-)-METHYLTRANSFERASE 1-RELATED"/>
    <property type="match status" value="1"/>
</dbReference>
<evidence type="ECO:0000256" key="12">
    <source>
        <dbReference type="ARBA" id="ARBA00075600"/>
    </source>
</evidence>
<protein>
    <recommendedName>
        <fullName evidence="4">Cap-specific mRNA (nucleoside-2'-O-)-methyltransferase 2</fullName>
        <ecNumber evidence="3">2.1.1.296</ecNumber>
    </recommendedName>
    <alternativeName>
        <fullName evidence="14">Cap methyltransferase 2</fullName>
    </alternativeName>
    <alternativeName>
        <fullName evidence="12">Cap2 2'O-ribose methyltransferase 2</fullName>
    </alternativeName>
    <alternativeName>
        <fullName evidence="13">FtsJ methyltransferase domain-containing protein 1</fullName>
    </alternativeName>
</protein>
<evidence type="ECO:0000313" key="18">
    <source>
        <dbReference type="Proteomes" id="UP001209878"/>
    </source>
</evidence>
<keyword evidence="8 15" id="KW-0808">Transferase</keyword>
<dbReference type="SUPFAM" id="SSF53335">
    <property type="entry name" value="S-adenosyl-L-methionine-dependent methyltransferases"/>
    <property type="match status" value="1"/>
</dbReference>
<feature type="binding site" evidence="15">
    <location>
        <position position="228"/>
    </location>
    <ligand>
        <name>S-adenosyl-L-methionine</name>
        <dbReference type="ChEBI" id="CHEBI:59789"/>
    </ligand>
</feature>
<evidence type="ECO:0000256" key="6">
    <source>
        <dbReference type="ARBA" id="ARBA00022603"/>
    </source>
</evidence>
<keyword evidence="18" id="KW-1185">Reference proteome</keyword>
<organism evidence="17 18">
    <name type="scientific">Ridgeia piscesae</name>
    <name type="common">Tubeworm</name>
    <dbReference type="NCBI Taxonomy" id="27915"/>
    <lineage>
        <taxon>Eukaryota</taxon>
        <taxon>Metazoa</taxon>
        <taxon>Spiralia</taxon>
        <taxon>Lophotrochozoa</taxon>
        <taxon>Annelida</taxon>
        <taxon>Polychaeta</taxon>
        <taxon>Sedentaria</taxon>
        <taxon>Canalipalpata</taxon>
        <taxon>Sabellida</taxon>
        <taxon>Siboglinidae</taxon>
        <taxon>Ridgeia</taxon>
    </lineage>
</organism>
<dbReference type="EMBL" id="JAODUO010001584">
    <property type="protein sequence ID" value="KAK2161380.1"/>
    <property type="molecule type" value="Genomic_DNA"/>
</dbReference>
<dbReference type="InterPro" id="IPR002877">
    <property type="entry name" value="RNA_MeTrfase_FtsJ_dom"/>
</dbReference>
<dbReference type="GO" id="GO:0032259">
    <property type="term" value="P:methylation"/>
    <property type="evidence" value="ECO:0007669"/>
    <property type="project" value="UniProtKB-KW"/>
</dbReference>
<dbReference type="GO" id="GO:0005737">
    <property type="term" value="C:cytoplasm"/>
    <property type="evidence" value="ECO:0007669"/>
    <property type="project" value="UniProtKB-SubCell"/>
</dbReference>
<dbReference type="AlphaFoldDB" id="A0AAD9N928"/>
<proteinExistence type="predicted"/>
<name>A0AAD9N928_RIDPI</name>
<evidence type="ECO:0000256" key="11">
    <source>
        <dbReference type="ARBA" id="ARBA00049477"/>
    </source>
</evidence>
<evidence type="ECO:0000256" key="15">
    <source>
        <dbReference type="PROSITE-ProRule" id="PRU00946"/>
    </source>
</evidence>
<dbReference type="Gene3D" id="3.40.50.12760">
    <property type="match status" value="2"/>
</dbReference>
<dbReference type="Proteomes" id="UP001209878">
    <property type="component" value="Unassembled WGS sequence"/>
</dbReference>
<dbReference type="PROSITE" id="PS51614">
    <property type="entry name" value="SAM_MT_ADRIFT"/>
    <property type="match status" value="1"/>
</dbReference>
<dbReference type="EC" id="2.1.1.296" evidence="3"/>
<keyword evidence="7" id="KW-0507">mRNA processing</keyword>
<reference evidence="17" key="1">
    <citation type="journal article" date="2023" name="Mol. Biol. Evol.">
        <title>Third-Generation Sequencing Reveals the Adaptive Role of the Epigenome in Three Deep-Sea Polychaetes.</title>
        <authorList>
            <person name="Perez M."/>
            <person name="Aroh O."/>
            <person name="Sun Y."/>
            <person name="Lan Y."/>
            <person name="Juniper S.K."/>
            <person name="Young C.R."/>
            <person name="Angers B."/>
            <person name="Qian P.Y."/>
        </authorList>
    </citation>
    <scope>NUCLEOTIDE SEQUENCE</scope>
    <source>
        <strain evidence="17">R07B-5</strain>
    </source>
</reference>
<keyword evidence="5" id="KW-0963">Cytoplasm</keyword>
<dbReference type="GO" id="GO:0120550">
    <property type="term" value="F:methyltransferase cap2 activity"/>
    <property type="evidence" value="ECO:0007669"/>
    <property type="project" value="UniProtKB-EC"/>
</dbReference>
<evidence type="ECO:0000313" key="17">
    <source>
        <dbReference type="EMBL" id="KAK2161380.1"/>
    </source>
</evidence>
<dbReference type="InterPro" id="IPR050851">
    <property type="entry name" value="mRNA_Cap_2O-Ribose_MeTrfase"/>
</dbReference>
<dbReference type="Pfam" id="PF01728">
    <property type="entry name" value="FtsJ"/>
    <property type="match status" value="1"/>
</dbReference>
<dbReference type="GO" id="GO:0005634">
    <property type="term" value="C:nucleus"/>
    <property type="evidence" value="ECO:0007669"/>
    <property type="project" value="UniProtKB-SubCell"/>
</dbReference>
<accession>A0AAD9N928</accession>
<evidence type="ECO:0000256" key="14">
    <source>
        <dbReference type="ARBA" id="ARBA00081266"/>
    </source>
</evidence>
<comment type="subcellular location">
    <subcellularLocation>
        <location evidence="2">Cytoplasm</location>
    </subcellularLocation>
    <subcellularLocation>
        <location evidence="1">Nucleus</location>
    </subcellularLocation>
</comment>
<sequence length="764" mass="87636">MFRHKKKSSGTTNFGEDIKQEAESSFVKCFTYPTLDAESLTSASSSDVFTSLPWQDPELQALKVRLNETKSLLSSKDIAEWHQHTSVMNRAGYVIPYVKRHVRPELCTQAWCKFYEIQTNFPLIPCDGDEFNSVHLCEAPGAFITSLNHYIKSVGGCKKWGWLANTLNPYYEGNDHTRMIDDDRFIFDTLKNWYFGDDNTGDIMTAGNIVKLGEVCRRLGNVHLVTADGSIDCANNPAEQEQLVAQLHYCELIAGLQILSPGGTLVIKMFTLLEDSSVCLMYLLCQLFHQVNVFKPATSKAGNSEVYVIAVNYRASQPLEQFTRFLGPSKPHTVMYSRDNISESFMQQHRQCCHLFVEQQIETIVRNLRWFENMSTEEHSRMERVKQCCAWMYLERCHLVAIDNNQRVVPDFHLVDRDHHKSSPHLYRGRKRHKGSFVERQVNIQLPWQQRVWQMQGYDVCDTEVTWLQGHCFVDETDVAEWTAVMGQPVTCISSSKFSDRQLLQQYNDLMTNAQCRNQVTNVTENCYRDGFISMMTHLTRHVSTDSGDTIQNWTVVNLGQSSGAFLSHVQQHFPDNVKILPSVPASCGEDRESEEGRKIIWCLEGDNPDGSSEDRIEWGNRTALCHLITVLKELRAGHDLVMQTAMPFTRVVTGVMFLVYSLFKQMTIFGSDNGSSELVYIVASRCHDTPPPFLIDFLEKVKQNMEDITQSPERKMLLEFIPIQALCEANFYTYICSTTNQIVKKRINFLIECEKQSLEEKQD</sequence>
<comment type="caution">
    <text evidence="17">The sequence shown here is derived from an EMBL/GenBank/DDBJ whole genome shotgun (WGS) entry which is preliminary data.</text>
</comment>
<evidence type="ECO:0000256" key="7">
    <source>
        <dbReference type="ARBA" id="ARBA00022664"/>
    </source>
</evidence>
<evidence type="ECO:0000256" key="5">
    <source>
        <dbReference type="ARBA" id="ARBA00022490"/>
    </source>
</evidence>
<dbReference type="FunFam" id="3.40.50.12760:FF:000002">
    <property type="entry name" value="Cap methyltransferase 2"/>
    <property type="match status" value="1"/>
</dbReference>
<evidence type="ECO:0000256" key="3">
    <source>
        <dbReference type="ARBA" id="ARBA00012770"/>
    </source>
</evidence>
<dbReference type="InterPro" id="IPR029063">
    <property type="entry name" value="SAM-dependent_MTases_sf"/>
</dbReference>
<gene>
    <name evidence="17" type="ORF">NP493_1588g00051</name>
</gene>
<evidence type="ECO:0000256" key="10">
    <source>
        <dbReference type="ARBA" id="ARBA00023242"/>
    </source>
</evidence>
<evidence type="ECO:0000256" key="8">
    <source>
        <dbReference type="ARBA" id="ARBA00022679"/>
    </source>
</evidence>
<keyword evidence="9 15" id="KW-0949">S-adenosyl-L-methionine</keyword>
<feature type="active site" description="Proton acceptor" evidence="15">
    <location>
        <position position="268"/>
    </location>
</feature>
<feature type="binding site" evidence="15">
    <location>
        <position position="141"/>
    </location>
    <ligand>
        <name>S-adenosyl-L-methionine</name>
        <dbReference type="ChEBI" id="CHEBI:59789"/>
    </ligand>
</feature>
<dbReference type="GO" id="GO:0004483">
    <property type="term" value="F:methyltransferase cap1 activity"/>
    <property type="evidence" value="ECO:0007669"/>
    <property type="project" value="TreeGrafter"/>
</dbReference>
<evidence type="ECO:0000259" key="16">
    <source>
        <dbReference type="PROSITE" id="PS51614"/>
    </source>
</evidence>
<keyword evidence="6 15" id="KW-0489">Methyltransferase</keyword>
<dbReference type="GO" id="GO:0006370">
    <property type="term" value="P:7-methylguanosine mRNA capping"/>
    <property type="evidence" value="ECO:0007669"/>
    <property type="project" value="TreeGrafter"/>
</dbReference>
<evidence type="ECO:0000256" key="4">
    <source>
        <dbReference type="ARBA" id="ARBA00021134"/>
    </source>
</evidence>
<dbReference type="PANTHER" id="PTHR16121:SF2">
    <property type="entry name" value="CAP-SPECIFIC MRNA (NUCLEOSIDE-2'-O-)-METHYLTRANSFERASE 2"/>
    <property type="match status" value="1"/>
</dbReference>
<feature type="domain" description="Adrift-type SAM-dependent 2'-O-MTase" evidence="16">
    <location>
        <begin position="105"/>
        <end position="315"/>
    </location>
</feature>
<dbReference type="InterPro" id="IPR025807">
    <property type="entry name" value="Adrift-typ_MeTrfase"/>
</dbReference>
<comment type="catalytic activity">
    <reaction evidence="11">
        <text>a 5'-end (N(7)-methyl 5'-triphosphoguanosine)-(2'-O-methyl-ribonucleoside)-(ribonucleotide) in mRNA + S-adenosyl-L-methionine = a 5'-end (N(7)-methyl 5'-triphosphoguanosine)-(2'-O-methyl-ribonucleoside)-(2'-O-methyl-ribonucleotide) in mRNA + S-adenosyl-L-homocysteine + H(+)</text>
        <dbReference type="Rhea" id="RHEA:67024"/>
        <dbReference type="Rhea" id="RHEA-COMP:17169"/>
        <dbReference type="Rhea" id="RHEA-COMP:17170"/>
        <dbReference type="ChEBI" id="CHEBI:15378"/>
        <dbReference type="ChEBI" id="CHEBI:57856"/>
        <dbReference type="ChEBI" id="CHEBI:59789"/>
        <dbReference type="ChEBI" id="CHEBI:167612"/>
        <dbReference type="ChEBI" id="CHEBI:167614"/>
        <dbReference type="EC" id="2.1.1.296"/>
    </reaction>
</comment>
<evidence type="ECO:0000256" key="13">
    <source>
        <dbReference type="ARBA" id="ARBA00078839"/>
    </source>
</evidence>
<keyword evidence="10" id="KW-0539">Nucleus</keyword>
<feature type="binding site" evidence="15">
    <location>
        <position position="160"/>
    </location>
    <ligand>
        <name>S-adenosyl-L-methionine</name>
        <dbReference type="ChEBI" id="CHEBI:59789"/>
    </ligand>
</feature>
<evidence type="ECO:0000256" key="2">
    <source>
        <dbReference type="ARBA" id="ARBA00004496"/>
    </source>
</evidence>
<evidence type="ECO:0000256" key="1">
    <source>
        <dbReference type="ARBA" id="ARBA00004123"/>
    </source>
</evidence>
<evidence type="ECO:0000256" key="9">
    <source>
        <dbReference type="ARBA" id="ARBA00022691"/>
    </source>
</evidence>